<dbReference type="Pfam" id="PF22633">
    <property type="entry name" value="F5_F8_type_C_2"/>
    <property type="match status" value="1"/>
</dbReference>
<dbReference type="GO" id="GO:0010185">
    <property type="term" value="P:regulation of cellular defense response"/>
    <property type="evidence" value="ECO:0007669"/>
    <property type="project" value="UniProtKB-ARBA"/>
</dbReference>
<reference evidence="10" key="1">
    <citation type="submission" date="2025-08" db="UniProtKB">
        <authorList>
            <consortium name="Ensembl"/>
        </authorList>
    </citation>
    <scope>IDENTIFICATION</scope>
</reference>
<dbReference type="GO" id="GO:0001868">
    <property type="term" value="P:regulation of complement activation, lectin pathway"/>
    <property type="evidence" value="ECO:0007669"/>
    <property type="project" value="UniProtKB-ARBA"/>
</dbReference>
<protein>
    <recommendedName>
        <fullName evidence="9">Fucolectin tachylectin-4 pentraxin-1 domain-containing protein</fullName>
    </recommendedName>
</protein>
<dbReference type="GO" id="GO:0046872">
    <property type="term" value="F:metal ion binding"/>
    <property type="evidence" value="ECO:0007669"/>
    <property type="project" value="UniProtKB-KW"/>
</dbReference>
<gene>
    <name evidence="10" type="primary">LOC123035253</name>
</gene>
<keyword evidence="6" id="KW-0106">Calcium</keyword>
<dbReference type="PANTHER" id="PTHR45713">
    <property type="entry name" value="FTP DOMAIN-CONTAINING PROTEIN"/>
    <property type="match status" value="1"/>
</dbReference>
<dbReference type="OMA" id="TICCNGL"/>
<evidence type="ECO:0000256" key="6">
    <source>
        <dbReference type="ARBA" id="ARBA00022837"/>
    </source>
</evidence>
<dbReference type="AlphaFoldDB" id="A0A8D2IWX9"/>
<feature type="signal peptide" evidence="8">
    <location>
        <begin position="1"/>
        <end position="20"/>
    </location>
</feature>
<proteinExistence type="inferred from homology"/>
<dbReference type="Ensembl" id="ENSVKKT00000003926.1">
    <property type="protein sequence ID" value="ENSVKKP00000003820.1"/>
    <property type="gene ID" value="ENSVKKG00000002894.1"/>
</dbReference>
<evidence type="ECO:0000256" key="2">
    <source>
        <dbReference type="ARBA" id="ARBA00010147"/>
    </source>
</evidence>
<comment type="similarity">
    <text evidence="2">Belongs to the fucolectin family.</text>
</comment>
<feature type="chain" id="PRO_5034500032" description="Fucolectin tachylectin-4 pentraxin-1 domain-containing protein" evidence="8">
    <location>
        <begin position="21"/>
        <end position="190"/>
    </location>
</feature>
<reference evidence="10" key="2">
    <citation type="submission" date="2025-09" db="UniProtKB">
        <authorList>
            <consortium name="Ensembl"/>
        </authorList>
    </citation>
    <scope>IDENTIFICATION</scope>
</reference>
<evidence type="ECO:0000259" key="9">
    <source>
        <dbReference type="SMART" id="SM00607"/>
    </source>
</evidence>
<evidence type="ECO:0000256" key="7">
    <source>
        <dbReference type="ARBA" id="ARBA00023157"/>
    </source>
</evidence>
<keyword evidence="11" id="KW-1185">Reference proteome</keyword>
<dbReference type="SMART" id="SM00607">
    <property type="entry name" value="FTP"/>
    <property type="match status" value="1"/>
</dbReference>
<evidence type="ECO:0000313" key="11">
    <source>
        <dbReference type="Proteomes" id="UP000694545"/>
    </source>
</evidence>
<dbReference type="InterPro" id="IPR008979">
    <property type="entry name" value="Galactose-bd-like_sf"/>
</dbReference>
<comment type="function">
    <text evidence="1">Acts as a defensive agent. Recognizes blood group fucosylated oligosaccharides including A, B, H and Lewis B-type antigens. Does not recognize Lewis A antigen and has low affinity for monovalent haptens.</text>
</comment>
<accession>A0A8D2IWX9</accession>
<keyword evidence="5" id="KW-0430">Lectin</keyword>
<evidence type="ECO:0000313" key="10">
    <source>
        <dbReference type="Ensembl" id="ENSVKKP00000003820.1"/>
    </source>
</evidence>
<dbReference type="Proteomes" id="UP000694545">
    <property type="component" value="Unplaced"/>
</dbReference>
<keyword evidence="8" id="KW-0732">Signal</keyword>
<dbReference type="SUPFAM" id="SSF49785">
    <property type="entry name" value="Galactose-binding domain-like"/>
    <property type="match status" value="1"/>
</dbReference>
<dbReference type="InterPro" id="IPR051941">
    <property type="entry name" value="BG_Antigen-Binding_Lectin"/>
</dbReference>
<dbReference type="Gene3D" id="2.60.120.260">
    <property type="entry name" value="Galactose-binding domain-like"/>
    <property type="match status" value="1"/>
</dbReference>
<keyword evidence="7" id="KW-1015">Disulfide bond</keyword>
<evidence type="ECO:0000256" key="4">
    <source>
        <dbReference type="ARBA" id="ARBA00022723"/>
    </source>
</evidence>
<evidence type="ECO:0000256" key="3">
    <source>
        <dbReference type="ARBA" id="ARBA00011233"/>
    </source>
</evidence>
<comment type="subunit">
    <text evidence="3">Homotrimer.</text>
</comment>
<dbReference type="GO" id="GO:0042806">
    <property type="term" value="F:fucose binding"/>
    <property type="evidence" value="ECO:0007669"/>
    <property type="project" value="UniProtKB-ARBA"/>
</dbReference>
<dbReference type="PANTHER" id="PTHR45713:SF11">
    <property type="entry name" value="FUCOLECTIN TACHYLECTIN-4 PENTRAXIN-1 DOMAIN-CONTAINING PROTEIN"/>
    <property type="match status" value="1"/>
</dbReference>
<feature type="domain" description="Fucolectin tachylectin-4 pentraxin-1" evidence="9">
    <location>
        <begin position="32"/>
        <end position="181"/>
    </location>
</feature>
<organism evidence="10 11">
    <name type="scientific">Varanus komodoensis</name>
    <name type="common">Komodo dragon</name>
    <dbReference type="NCBI Taxonomy" id="61221"/>
    <lineage>
        <taxon>Eukaryota</taxon>
        <taxon>Metazoa</taxon>
        <taxon>Chordata</taxon>
        <taxon>Craniata</taxon>
        <taxon>Vertebrata</taxon>
        <taxon>Euteleostomi</taxon>
        <taxon>Lepidosauria</taxon>
        <taxon>Squamata</taxon>
        <taxon>Bifurcata</taxon>
        <taxon>Unidentata</taxon>
        <taxon>Episquamata</taxon>
        <taxon>Toxicofera</taxon>
        <taxon>Anguimorpha</taxon>
        <taxon>Paleoanguimorpha</taxon>
        <taxon>Varanoidea</taxon>
        <taxon>Varanidae</taxon>
        <taxon>Varanus</taxon>
    </lineage>
</organism>
<evidence type="ECO:0000256" key="1">
    <source>
        <dbReference type="ARBA" id="ARBA00002219"/>
    </source>
</evidence>
<sequence>MLLLWTWLPVLALLASCGGAQECRPPPGAPRAKNVALGRPAVQSSTFARRISGRASKAVDGNCSGFWRRGSCTQSRLQKEPWWAVDLGAQYSVSTVVVKNRQDCCSKRLQGAQVYVGDAVADRKDPSRLCGTILNTTPGSITTIYCNGLKGHLVIVSISGRPESLSLCEVEVYGNKQEPTPCCKPGGAPQ</sequence>
<name>A0A8D2IWX9_VARKO</name>
<keyword evidence="4" id="KW-0479">Metal-binding</keyword>
<dbReference type="InterPro" id="IPR006585">
    <property type="entry name" value="FTP1"/>
</dbReference>
<evidence type="ECO:0000256" key="5">
    <source>
        <dbReference type="ARBA" id="ARBA00022734"/>
    </source>
</evidence>
<evidence type="ECO:0000256" key="8">
    <source>
        <dbReference type="SAM" id="SignalP"/>
    </source>
</evidence>